<protein>
    <submittedName>
        <fullName evidence="2">Uncharacterized protein</fullName>
    </submittedName>
</protein>
<evidence type="ECO:0000313" key="2">
    <source>
        <dbReference type="WBParaSite" id="nRc.2.0.1.t14903-RA"/>
    </source>
</evidence>
<accession>A0A915IN89</accession>
<keyword evidence="1" id="KW-1185">Reference proteome</keyword>
<dbReference type="WBParaSite" id="nRc.2.0.1.t14903-RA">
    <property type="protein sequence ID" value="nRc.2.0.1.t14903-RA"/>
    <property type="gene ID" value="nRc.2.0.1.g14903"/>
</dbReference>
<sequence length="72" mass="8399">MATSNRTERKFQFRSVTFHRLHSVPFRRKGQTIQVPKMQKISAPRAESMNIILIMNSYLTRTQTSSLRTSIS</sequence>
<dbReference type="AlphaFoldDB" id="A0A915IN89"/>
<proteinExistence type="predicted"/>
<evidence type="ECO:0000313" key="1">
    <source>
        <dbReference type="Proteomes" id="UP000887565"/>
    </source>
</evidence>
<name>A0A915IN89_ROMCU</name>
<dbReference type="Proteomes" id="UP000887565">
    <property type="component" value="Unplaced"/>
</dbReference>
<reference evidence="2" key="1">
    <citation type="submission" date="2022-11" db="UniProtKB">
        <authorList>
            <consortium name="WormBaseParasite"/>
        </authorList>
    </citation>
    <scope>IDENTIFICATION</scope>
</reference>
<organism evidence="1 2">
    <name type="scientific">Romanomermis culicivorax</name>
    <name type="common">Nematode worm</name>
    <dbReference type="NCBI Taxonomy" id="13658"/>
    <lineage>
        <taxon>Eukaryota</taxon>
        <taxon>Metazoa</taxon>
        <taxon>Ecdysozoa</taxon>
        <taxon>Nematoda</taxon>
        <taxon>Enoplea</taxon>
        <taxon>Dorylaimia</taxon>
        <taxon>Mermithida</taxon>
        <taxon>Mermithoidea</taxon>
        <taxon>Mermithidae</taxon>
        <taxon>Romanomermis</taxon>
    </lineage>
</organism>